<evidence type="ECO:0000313" key="2">
    <source>
        <dbReference type="EMBL" id="AHY45472.1"/>
    </source>
</evidence>
<dbReference type="OrthoDB" id="41390at2"/>
<proteinExistence type="predicted"/>
<feature type="domain" description="Cyclic nucleotide-binding" evidence="1">
    <location>
        <begin position="16"/>
        <end position="125"/>
    </location>
</feature>
<dbReference type="PANTHER" id="PTHR24567">
    <property type="entry name" value="CRP FAMILY TRANSCRIPTIONAL REGULATORY PROTEIN"/>
    <property type="match status" value="1"/>
</dbReference>
<dbReference type="EMBL" id="JAWXXX010000001">
    <property type="protein sequence ID" value="MDX5892883.1"/>
    <property type="molecule type" value="Genomic_DNA"/>
</dbReference>
<dbReference type="InterPro" id="IPR014710">
    <property type="entry name" value="RmlC-like_jellyroll"/>
</dbReference>
<name>A0A023WZ25_RUBRA</name>
<dbReference type="SUPFAM" id="SSF51206">
    <property type="entry name" value="cAMP-binding domain-like"/>
    <property type="match status" value="1"/>
</dbReference>
<dbReference type="STRING" id="42256.RradSPS_0189"/>
<dbReference type="HOGENOM" id="CLU_1554135_0_0_11"/>
<gene>
    <name evidence="2" type="ORF">RradSPS_0189</name>
    <name evidence="3" type="ORF">SIL72_02460</name>
</gene>
<accession>A0A023WZ25</accession>
<dbReference type="RefSeq" id="WP_038680066.1">
    <property type="nucleotide sequence ID" value="NZ_CP007514.1"/>
</dbReference>
<dbReference type="InterPro" id="IPR000595">
    <property type="entry name" value="cNMP-bd_dom"/>
</dbReference>
<dbReference type="GO" id="GO:0003700">
    <property type="term" value="F:DNA-binding transcription factor activity"/>
    <property type="evidence" value="ECO:0007669"/>
    <property type="project" value="TreeGrafter"/>
</dbReference>
<sequence length="182" mass="20335">MAERADVIEKLSRTELFGGLSEEELLEFCENAQTVEFAAGEELIREGREPGYMFVVTRGSVEVVKKVRRGERVLATLAATDRPTVVGERGLLLASDSAEGASATVRAASRVEAVRLSRKRFKEMVRAESPAAFKVSYRISKTLARRLVSLDEEVVAAIRELESRGEVDLEAFRDRLVTDWMR</sequence>
<dbReference type="InterPro" id="IPR050397">
    <property type="entry name" value="Env_Response_Regulators"/>
</dbReference>
<dbReference type="Pfam" id="PF00027">
    <property type="entry name" value="cNMP_binding"/>
    <property type="match status" value="1"/>
</dbReference>
<dbReference type="InterPro" id="IPR018490">
    <property type="entry name" value="cNMP-bd_dom_sf"/>
</dbReference>
<reference evidence="3" key="2">
    <citation type="submission" date="2023-11" db="EMBL/GenBank/DDBJ databases">
        <title>MicrobeMod: A computational toolkit for identifying prokaryotic methylation and restriction-modification with nanopore sequencing.</title>
        <authorList>
            <person name="Crits-Christoph A."/>
            <person name="Kang S.C."/>
            <person name="Lee H."/>
            <person name="Ostrov N."/>
        </authorList>
    </citation>
    <scope>NUCLEOTIDE SEQUENCE</scope>
    <source>
        <strain evidence="3">ATCC 51242</strain>
    </source>
</reference>
<dbReference type="Proteomes" id="UP001281130">
    <property type="component" value="Unassembled WGS sequence"/>
</dbReference>
<dbReference type="PROSITE" id="PS50042">
    <property type="entry name" value="CNMP_BINDING_3"/>
    <property type="match status" value="1"/>
</dbReference>
<dbReference type="Proteomes" id="UP000025229">
    <property type="component" value="Chromosome"/>
</dbReference>
<organism evidence="2 4">
    <name type="scientific">Rubrobacter radiotolerans</name>
    <name type="common">Arthrobacter radiotolerans</name>
    <dbReference type="NCBI Taxonomy" id="42256"/>
    <lineage>
        <taxon>Bacteria</taxon>
        <taxon>Bacillati</taxon>
        <taxon>Actinomycetota</taxon>
        <taxon>Rubrobacteria</taxon>
        <taxon>Rubrobacterales</taxon>
        <taxon>Rubrobacteraceae</taxon>
        <taxon>Rubrobacter</taxon>
    </lineage>
</organism>
<dbReference type="GO" id="GO:0005829">
    <property type="term" value="C:cytosol"/>
    <property type="evidence" value="ECO:0007669"/>
    <property type="project" value="TreeGrafter"/>
</dbReference>
<keyword evidence="4" id="KW-1185">Reference proteome</keyword>
<evidence type="ECO:0000313" key="3">
    <source>
        <dbReference type="EMBL" id="MDX5892883.1"/>
    </source>
</evidence>
<dbReference type="PANTHER" id="PTHR24567:SF74">
    <property type="entry name" value="HTH-TYPE TRANSCRIPTIONAL REGULATOR ARCR"/>
    <property type="match status" value="1"/>
</dbReference>
<reference evidence="2 4" key="1">
    <citation type="submission" date="2014-03" db="EMBL/GenBank/DDBJ databases">
        <title>Complete genome sequence of the Radio-Resistant Rubrobacter radiotolerans RSPS-4.</title>
        <authorList>
            <person name="Egas C.C."/>
            <person name="Barroso C.C."/>
            <person name="Froufe H.J.C."/>
            <person name="Pacheco J.J."/>
            <person name="Albuquerque L.L."/>
            <person name="da Costa M.M.S."/>
        </authorList>
    </citation>
    <scope>NUCLEOTIDE SEQUENCE [LARGE SCALE GENOMIC DNA]</scope>
    <source>
        <strain evidence="2 4">RSPS-4</strain>
    </source>
</reference>
<protein>
    <submittedName>
        <fullName evidence="2 3">Cyclic nucleotide-binding domain</fullName>
    </submittedName>
</protein>
<evidence type="ECO:0000313" key="4">
    <source>
        <dbReference type="Proteomes" id="UP000025229"/>
    </source>
</evidence>
<dbReference type="SMART" id="SM00100">
    <property type="entry name" value="cNMP"/>
    <property type="match status" value="1"/>
</dbReference>
<dbReference type="AlphaFoldDB" id="A0A023WZ25"/>
<dbReference type="KEGG" id="rrd:RradSPS_0189"/>
<dbReference type="eggNOG" id="COG1027">
    <property type="taxonomic scope" value="Bacteria"/>
</dbReference>
<evidence type="ECO:0000259" key="1">
    <source>
        <dbReference type="PROSITE" id="PS50042"/>
    </source>
</evidence>
<dbReference type="Gene3D" id="2.60.120.10">
    <property type="entry name" value="Jelly Rolls"/>
    <property type="match status" value="1"/>
</dbReference>
<dbReference type="EMBL" id="CP007514">
    <property type="protein sequence ID" value="AHY45472.1"/>
    <property type="molecule type" value="Genomic_DNA"/>
</dbReference>
<dbReference type="CDD" id="cd00038">
    <property type="entry name" value="CAP_ED"/>
    <property type="match status" value="1"/>
</dbReference>